<evidence type="ECO:0000313" key="2">
    <source>
        <dbReference type="EMBL" id="EFV45907.2"/>
    </source>
</evidence>
<feature type="domain" description="ASCH" evidence="1">
    <location>
        <begin position="6"/>
        <end position="77"/>
    </location>
</feature>
<dbReference type="GeneID" id="78086958"/>
<gene>
    <name evidence="2" type="ORF">HMPREF0179_00254</name>
</gene>
<organism evidence="2 3">
    <name type="scientific">Bilophila wadsworthia (strain 3_1_6)</name>
    <dbReference type="NCBI Taxonomy" id="563192"/>
    <lineage>
        <taxon>Bacteria</taxon>
        <taxon>Pseudomonadati</taxon>
        <taxon>Thermodesulfobacteriota</taxon>
        <taxon>Desulfovibrionia</taxon>
        <taxon>Desulfovibrionales</taxon>
        <taxon>Desulfovibrionaceae</taxon>
        <taxon>Bilophila</taxon>
    </lineage>
</organism>
<dbReference type="SUPFAM" id="SSF88697">
    <property type="entry name" value="PUA domain-like"/>
    <property type="match status" value="1"/>
</dbReference>
<keyword evidence="3" id="KW-1185">Reference proteome</keyword>
<evidence type="ECO:0000313" key="3">
    <source>
        <dbReference type="Proteomes" id="UP000006034"/>
    </source>
</evidence>
<dbReference type="EMBL" id="ADCP02000002">
    <property type="protein sequence ID" value="EFV45907.2"/>
    <property type="molecule type" value="Genomic_DNA"/>
</dbReference>
<evidence type="ECO:0000259" key="1">
    <source>
        <dbReference type="Pfam" id="PF04266"/>
    </source>
</evidence>
<protein>
    <recommendedName>
        <fullName evidence="1">ASCH domain-containing protein</fullName>
    </recommendedName>
</protein>
<proteinExistence type="predicted"/>
<dbReference type="Proteomes" id="UP000006034">
    <property type="component" value="Unassembled WGS sequence"/>
</dbReference>
<name>E5Y244_BILW3</name>
<reference evidence="2 3" key="2">
    <citation type="submission" date="2013-04" db="EMBL/GenBank/DDBJ databases">
        <title>The Genome Sequence of Bilophila wadsworthia 3_1_6.</title>
        <authorList>
            <consortium name="The Broad Institute Genomics Platform"/>
            <person name="Earl A."/>
            <person name="Ward D."/>
            <person name="Feldgarden M."/>
            <person name="Gevers D."/>
            <person name="Sibley C."/>
            <person name="Strauss J."/>
            <person name="Allen-Vercoe E."/>
            <person name="Walker B."/>
            <person name="Young S."/>
            <person name="Zeng Q."/>
            <person name="Gargeya S."/>
            <person name="Fitzgerald M."/>
            <person name="Haas B."/>
            <person name="Abouelleil A."/>
            <person name="Allen A.W."/>
            <person name="Alvarado L."/>
            <person name="Arachchi H.M."/>
            <person name="Berlin A.M."/>
            <person name="Chapman S.B."/>
            <person name="Gainer-Dewar J."/>
            <person name="Goldberg J."/>
            <person name="Griggs A."/>
            <person name="Gujja S."/>
            <person name="Hansen M."/>
            <person name="Howarth C."/>
            <person name="Imamovic A."/>
            <person name="Ireland A."/>
            <person name="Larimer J."/>
            <person name="McCowan C."/>
            <person name="Murphy C."/>
            <person name="Pearson M."/>
            <person name="Poon T.W."/>
            <person name="Priest M."/>
            <person name="Roberts A."/>
            <person name="Saif S."/>
            <person name="Shea T."/>
            <person name="Sisk P."/>
            <person name="Sykes S."/>
            <person name="Wortman J."/>
            <person name="Nusbaum C."/>
            <person name="Birren B."/>
        </authorList>
    </citation>
    <scope>NUCLEOTIDE SEQUENCE [LARGE SCALE GENOMIC DNA]</scope>
    <source>
        <strain evidence="2 3">3_1_6</strain>
    </source>
</reference>
<comment type="caution">
    <text evidence="2">The sequence shown here is derived from an EMBL/GenBank/DDBJ whole genome shotgun (WGS) entry which is preliminary data.</text>
</comment>
<dbReference type="OrthoDB" id="359066at2"/>
<dbReference type="eggNOG" id="ENOG50318NW">
    <property type="taxonomic scope" value="Bacteria"/>
</dbReference>
<sequence>MEIKALSVRQPFASQIVIGEKTIEWRSKPFNWRGPLVICASKSAIIELDNGKRLPVGVALGIVDVVGCRPMTRKDLVAACCEDYEDEMYGFAWELVSPREVVPVPVKGIVAPWPWRGPELTLCPGWHDRNVLDD</sequence>
<dbReference type="Pfam" id="PF04266">
    <property type="entry name" value="ASCH"/>
    <property type="match status" value="1"/>
</dbReference>
<reference evidence="2 3" key="1">
    <citation type="submission" date="2010-10" db="EMBL/GenBank/DDBJ databases">
        <authorList>
            <consortium name="The Broad Institute Genome Sequencing Platform"/>
            <person name="Ward D."/>
            <person name="Earl A."/>
            <person name="Feldgarden M."/>
            <person name="Young S.K."/>
            <person name="Gargeya S."/>
            <person name="Zeng Q."/>
            <person name="Alvarado L."/>
            <person name="Berlin A."/>
            <person name="Bochicchio J."/>
            <person name="Chapman S.B."/>
            <person name="Chen Z."/>
            <person name="Freedman E."/>
            <person name="Gellesch M."/>
            <person name="Goldberg J."/>
            <person name="Griggs A."/>
            <person name="Gujja S."/>
            <person name="Heilman E."/>
            <person name="Heiman D."/>
            <person name="Howarth C."/>
            <person name="Mehta T."/>
            <person name="Neiman D."/>
            <person name="Pearson M."/>
            <person name="Roberts A."/>
            <person name="Saif S."/>
            <person name="Shea T."/>
            <person name="Shenoy N."/>
            <person name="Sisk P."/>
            <person name="Stolte C."/>
            <person name="Sykes S."/>
            <person name="White J."/>
            <person name="Yandava C."/>
            <person name="Allen-Vercoe E."/>
            <person name="Sibley C."/>
            <person name="Ambrose C.E."/>
            <person name="Strauss J."/>
            <person name="Daigneault M."/>
            <person name="Haas B."/>
            <person name="Nusbaum C."/>
            <person name="Birren B."/>
        </authorList>
    </citation>
    <scope>NUCLEOTIDE SEQUENCE [LARGE SCALE GENOMIC DNA]</scope>
    <source>
        <strain evidence="2 3">3_1_6</strain>
    </source>
</reference>
<dbReference type="RefSeq" id="WP_016360908.1">
    <property type="nucleotide sequence ID" value="NZ_KE150239.1"/>
</dbReference>
<dbReference type="InterPro" id="IPR015947">
    <property type="entry name" value="PUA-like_sf"/>
</dbReference>
<dbReference type="AlphaFoldDB" id="E5Y244"/>
<dbReference type="HOGENOM" id="CLU_1892109_0_0_7"/>
<accession>E5Y244</accession>
<dbReference type="STRING" id="563192.HMPREF0179_00254"/>
<dbReference type="Gene3D" id="2.30.130.30">
    <property type="entry name" value="Hypothetical protein"/>
    <property type="match status" value="1"/>
</dbReference>
<dbReference type="InterPro" id="IPR007374">
    <property type="entry name" value="ASCH_domain"/>
</dbReference>